<dbReference type="GO" id="GO:0016758">
    <property type="term" value="F:hexosyltransferase activity"/>
    <property type="evidence" value="ECO:0007669"/>
    <property type="project" value="UniProtKB-ARBA"/>
</dbReference>
<organism evidence="2 3">
    <name type="scientific">Candidatus Magasanikbacteria bacterium CG_4_9_14_0_2_um_filter_42_11</name>
    <dbReference type="NCBI Taxonomy" id="1974643"/>
    <lineage>
        <taxon>Bacteria</taxon>
        <taxon>Candidatus Magasanikiibacteriota</taxon>
    </lineage>
</organism>
<proteinExistence type="predicted"/>
<sequence length="289" mass="33148">MSTPIISICIPTYKRASCLKQCLDSIVVQLDDPLVRDRVEIVISDNASPDNTENIVEEFKKKYNNIVYYKNTENIGVDRNILNVAARASGEYVWFMGDDDALFSGALVYMLDELRLHKFDYCLVNCLGYDNFLQKPAVRQPNFAITNNTYYETLDEAVKKMDRKSLVGNFCGLSIQVIRRSLWDGVTNKGVHVGTNAVHLYTTLLAMKGKPFAMIAKPLVKVRAANIRWDTFPGLDTLSNRSESTYIALLWILKTYDIPHSKEIMRIRQRIDLVKSWIINVLKRYLFKS</sequence>
<dbReference type="Proteomes" id="UP000231456">
    <property type="component" value="Unassembled WGS sequence"/>
</dbReference>
<feature type="non-terminal residue" evidence="2">
    <location>
        <position position="289"/>
    </location>
</feature>
<protein>
    <recommendedName>
        <fullName evidence="1">Glycosyltransferase 2-like domain-containing protein</fullName>
    </recommendedName>
</protein>
<comment type="caution">
    <text evidence="2">The sequence shown here is derived from an EMBL/GenBank/DDBJ whole genome shotgun (WGS) entry which is preliminary data.</text>
</comment>
<dbReference type="Pfam" id="PF00535">
    <property type="entry name" value="Glycos_transf_2"/>
    <property type="match status" value="1"/>
</dbReference>
<gene>
    <name evidence="2" type="ORF">CO030_03525</name>
</gene>
<reference evidence="3" key="1">
    <citation type="submission" date="2017-09" db="EMBL/GenBank/DDBJ databases">
        <title>Depth-based differentiation of microbial function through sediment-hosted aquifers and enrichment of novel symbionts in the deep terrestrial subsurface.</title>
        <authorList>
            <person name="Probst A.J."/>
            <person name="Ladd B."/>
            <person name="Jarett J.K."/>
            <person name="Geller-Mcgrath D.E."/>
            <person name="Sieber C.M.K."/>
            <person name="Emerson J.B."/>
            <person name="Anantharaman K."/>
            <person name="Thomas B.C."/>
            <person name="Malmstrom R."/>
            <person name="Stieglmeier M."/>
            <person name="Klingl A."/>
            <person name="Woyke T."/>
            <person name="Ryan C.M."/>
            <person name="Banfield J.F."/>
        </authorList>
    </citation>
    <scope>NUCLEOTIDE SEQUENCE [LARGE SCALE GENOMIC DNA]</scope>
</reference>
<evidence type="ECO:0000259" key="1">
    <source>
        <dbReference type="Pfam" id="PF00535"/>
    </source>
</evidence>
<dbReference type="InterPro" id="IPR001173">
    <property type="entry name" value="Glyco_trans_2-like"/>
</dbReference>
<dbReference type="PANTHER" id="PTHR22916:SF3">
    <property type="entry name" value="UDP-GLCNAC:BETAGAL BETA-1,3-N-ACETYLGLUCOSAMINYLTRANSFERASE-LIKE PROTEIN 1"/>
    <property type="match status" value="1"/>
</dbReference>
<evidence type="ECO:0000313" key="2">
    <source>
        <dbReference type="EMBL" id="PJC52309.1"/>
    </source>
</evidence>
<dbReference type="SUPFAM" id="SSF53448">
    <property type="entry name" value="Nucleotide-diphospho-sugar transferases"/>
    <property type="match status" value="1"/>
</dbReference>
<name>A0A2M8F9G1_9BACT</name>
<dbReference type="CDD" id="cd00761">
    <property type="entry name" value="Glyco_tranf_GTA_type"/>
    <property type="match status" value="1"/>
</dbReference>
<feature type="domain" description="Glycosyltransferase 2-like" evidence="1">
    <location>
        <begin position="7"/>
        <end position="174"/>
    </location>
</feature>
<dbReference type="AlphaFoldDB" id="A0A2M8F9G1"/>
<dbReference type="PANTHER" id="PTHR22916">
    <property type="entry name" value="GLYCOSYLTRANSFERASE"/>
    <property type="match status" value="1"/>
</dbReference>
<evidence type="ECO:0000313" key="3">
    <source>
        <dbReference type="Proteomes" id="UP000231456"/>
    </source>
</evidence>
<dbReference type="EMBL" id="PFRH01000113">
    <property type="protein sequence ID" value="PJC52309.1"/>
    <property type="molecule type" value="Genomic_DNA"/>
</dbReference>
<accession>A0A2M8F9G1</accession>
<dbReference type="InterPro" id="IPR029044">
    <property type="entry name" value="Nucleotide-diphossugar_trans"/>
</dbReference>
<dbReference type="Gene3D" id="3.90.550.10">
    <property type="entry name" value="Spore Coat Polysaccharide Biosynthesis Protein SpsA, Chain A"/>
    <property type="match status" value="1"/>
</dbReference>